<dbReference type="InterPro" id="IPR013320">
    <property type="entry name" value="ConA-like_dom_sf"/>
</dbReference>
<dbReference type="InterPro" id="IPR051261">
    <property type="entry name" value="NLR"/>
</dbReference>
<evidence type="ECO:0000256" key="8">
    <source>
        <dbReference type="ARBA" id="ARBA00022590"/>
    </source>
</evidence>
<evidence type="ECO:0000256" key="15">
    <source>
        <dbReference type="ARBA" id="ARBA00022859"/>
    </source>
</evidence>
<evidence type="ECO:0000256" key="9">
    <source>
        <dbReference type="ARBA" id="ARBA00022614"/>
    </source>
</evidence>
<keyword evidence="27" id="KW-1185">Reference proteome</keyword>
<evidence type="ECO:0000256" key="10">
    <source>
        <dbReference type="ARBA" id="ARBA00022670"/>
    </source>
</evidence>
<dbReference type="InterPro" id="IPR001315">
    <property type="entry name" value="CARD"/>
</dbReference>
<protein>
    <recommendedName>
        <fullName evidence="28">NACHT, LRR and PYD domains-containing protein 12-like</fullName>
    </recommendedName>
</protein>
<keyword evidence="14" id="KW-0832">Ubl conjugation</keyword>
<comment type="subcellular location">
    <subcellularLocation>
        <location evidence="2">Basolateral cell membrane</location>
    </subcellularLocation>
    <subcellularLocation>
        <location evidence="3">Cell membrane</location>
        <topology evidence="3">Lipid-anchor</topology>
    </subcellularLocation>
    <subcellularLocation>
        <location evidence="1">Inflammasome</location>
    </subcellularLocation>
</comment>
<dbReference type="SMART" id="SM00368">
    <property type="entry name" value="LRR_RI"/>
    <property type="match status" value="5"/>
</dbReference>
<evidence type="ECO:0000256" key="5">
    <source>
        <dbReference type="ARBA" id="ARBA00022475"/>
    </source>
</evidence>
<dbReference type="Pfam" id="PF17779">
    <property type="entry name" value="WHD_NOD2"/>
    <property type="match status" value="1"/>
</dbReference>
<dbReference type="InterPro" id="IPR041267">
    <property type="entry name" value="NLRP_HD2"/>
</dbReference>
<evidence type="ECO:0000256" key="6">
    <source>
        <dbReference type="ARBA" id="ARBA00022490"/>
    </source>
</evidence>
<evidence type="ECO:0000256" key="17">
    <source>
        <dbReference type="ARBA" id="ARBA00023139"/>
    </source>
</evidence>
<proteinExistence type="inferred from homology"/>
<evidence type="ECO:0000256" key="3">
    <source>
        <dbReference type="ARBA" id="ARBA00004193"/>
    </source>
</evidence>
<evidence type="ECO:0000313" key="26">
    <source>
        <dbReference type="EMBL" id="KAK7165575.1"/>
    </source>
</evidence>
<keyword evidence="9" id="KW-0433">Leucine-rich repeat</keyword>
<dbReference type="Pfam" id="PF00619">
    <property type="entry name" value="CARD"/>
    <property type="match status" value="1"/>
</dbReference>
<evidence type="ECO:0000259" key="23">
    <source>
        <dbReference type="PROSITE" id="PS50209"/>
    </source>
</evidence>
<evidence type="ECO:0000259" key="25">
    <source>
        <dbReference type="PROSITE" id="PS51830"/>
    </source>
</evidence>
<organism evidence="26 27">
    <name type="scientific">Phoxinus phoxinus</name>
    <name type="common">Eurasian minnow</name>
    <dbReference type="NCBI Taxonomy" id="58324"/>
    <lineage>
        <taxon>Eukaryota</taxon>
        <taxon>Metazoa</taxon>
        <taxon>Chordata</taxon>
        <taxon>Craniata</taxon>
        <taxon>Vertebrata</taxon>
        <taxon>Euteleostomi</taxon>
        <taxon>Actinopterygii</taxon>
        <taxon>Neopterygii</taxon>
        <taxon>Teleostei</taxon>
        <taxon>Ostariophysi</taxon>
        <taxon>Cypriniformes</taxon>
        <taxon>Leuciscidae</taxon>
        <taxon>Phoxininae</taxon>
        <taxon>Phoxinus</taxon>
    </lineage>
</organism>
<dbReference type="PROSITE" id="PS50837">
    <property type="entry name" value="NACHT"/>
    <property type="match status" value="1"/>
</dbReference>
<keyword evidence="12" id="KW-0547">Nucleotide-binding</keyword>
<feature type="domain" description="B30.2/SPRY" evidence="22">
    <location>
        <begin position="879"/>
        <end position="1075"/>
    </location>
</feature>
<comment type="similarity">
    <text evidence="20">Belongs to the NOD1-NOD2 family.</text>
</comment>
<evidence type="ECO:0000259" key="22">
    <source>
        <dbReference type="PROSITE" id="PS50188"/>
    </source>
</evidence>
<keyword evidence="19" id="KW-0449">Lipoprotein</keyword>
<dbReference type="Gene3D" id="3.40.50.300">
    <property type="entry name" value="P-loop containing nucleotide triphosphate hydrolases"/>
    <property type="match status" value="1"/>
</dbReference>
<keyword evidence="7" id="KW-0399">Innate immunity</keyword>
<dbReference type="SMART" id="SM00449">
    <property type="entry name" value="SPRY"/>
    <property type="match status" value="1"/>
</dbReference>
<accession>A0AAN9HAF0</accession>
<keyword evidence="10" id="KW-0378">Hydrolase</keyword>
<dbReference type="GO" id="GO:0008233">
    <property type="term" value="F:peptidase activity"/>
    <property type="evidence" value="ECO:0007669"/>
    <property type="project" value="UniProtKB-KW"/>
</dbReference>
<dbReference type="GO" id="GO:0045087">
    <property type="term" value="P:innate immune response"/>
    <property type="evidence" value="ECO:0007669"/>
    <property type="project" value="UniProtKB-KW"/>
</dbReference>
<dbReference type="InterPro" id="IPR003877">
    <property type="entry name" value="SPRY_dom"/>
</dbReference>
<evidence type="ECO:0000256" key="4">
    <source>
        <dbReference type="ARBA" id="ARBA00008665"/>
    </source>
</evidence>
<dbReference type="GO" id="GO:0005524">
    <property type="term" value="F:ATP binding"/>
    <property type="evidence" value="ECO:0007669"/>
    <property type="project" value="UniProtKB-KW"/>
</dbReference>
<dbReference type="InterPro" id="IPR032675">
    <property type="entry name" value="LRR_dom_sf"/>
</dbReference>
<evidence type="ECO:0000256" key="14">
    <source>
        <dbReference type="ARBA" id="ARBA00022843"/>
    </source>
</evidence>
<dbReference type="Pfam" id="PF13516">
    <property type="entry name" value="LRR_6"/>
    <property type="match status" value="3"/>
</dbReference>
<dbReference type="Pfam" id="PF14484">
    <property type="entry name" value="FISNA"/>
    <property type="match status" value="1"/>
</dbReference>
<comment type="caution">
    <text evidence="26">The sequence shown here is derived from an EMBL/GenBank/DDBJ whole genome shotgun (WGS) entry which is preliminary data.</text>
</comment>
<feature type="domain" description="NACHT" evidence="24">
    <location>
        <begin position="166"/>
        <end position="300"/>
    </location>
</feature>
<dbReference type="Gene3D" id="1.10.533.10">
    <property type="entry name" value="Death Domain, Fas"/>
    <property type="match status" value="1"/>
</dbReference>
<dbReference type="InterPro" id="IPR003879">
    <property type="entry name" value="Butyrophylin_SPRY"/>
</dbReference>
<keyword evidence="6" id="KW-0963">Cytoplasm</keyword>
<dbReference type="InterPro" id="IPR001611">
    <property type="entry name" value="Leu-rich_rpt"/>
</dbReference>
<dbReference type="GO" id="GO:0012501">
    <property type="term" value="P:programmed cell death"/>
    <property type="evidence" value="ECO:0007669"/>
    <property type="project" value="UniProtKB-KW"/>
</dbReference>
<dbReference type="FunFam" id="3.40.50.300:FF:000210">
    <property type="entry name" value="Si:dkey-16p6.1"/>
    <property type="match status" value="1"/>
</dbReference>
<keyword evidence="13" id="KW-0067">ATP-binding</keyword>
<gene>
    <name evidence="26" type="ORF">R3I93_005593</name>
</gene>
<evidence type="ECO:0000313" key="27">
    <source>
        <dbReference type="Proteomes" id="UP001364617"/>
    </source>
</evidence>
<evidence type="ECO:0000256" key="13">
    <source>
        <dbReference type="ARBA" id="ARBA00022840"/>
    </source>
</evidence>
<dbReference type="Pfam" id="PF13765">
    <property type="entry name" value="PRY"/>
    <property type="match status" value="1"/>
</dbReference>
<dbReference type="PROSITE" id="PS51830">
    <property type="entry name" value="FIIND"/>
    <property type="match status" value="1"/>
</dbReference>
<keyword evidence="10" id="KW-0645">Protease</keyword>
<dbReference type="GO" id="GO:0061702">
    <property type="term" value="C:canonical inflammasome complex"/>
    <property type="evidence" value="ECO:0007669"/>
    <property type="project" value="UniProtKB-SubCell"/>
</dbReference>
<dbReference type="GO" id="GO:0006508">
    <property type="term" value="P:proteolysis"/>
    <property type="evidence" value="ECO:0007669"/>
    <property type="project" value="UniProtKB-KW"/>
</dbReference>
<dbReference type="InterPro" id="IPR043136">
    <property type="entry name" value="B30.2/SPRY_sf"/>
</dbReference>
<dbReference type="SMART" id="SM01288">
    <property type="entry name" value="FISNA"/>
    <property type="match status" value="1"/>
</dbReference>
<dbReference type="Gene3D" id="2.60.120.920">
    <property type="match status" value="1"/>
</dbReference>
<evidence type="ECO:0000256" key="16">
    <source>
        <dbReference type="ARBA" id="ARBA00023136"/>
    </source>
</evidence>
<feature type="domain" description="FIIND" evidence="25">
    <location>
        <begin position="1110"/>
        <end position="1381"/>
    </location>
</feature>
<dbReference type="GO" id="GO:0042981">
    <property type="term" value="P:regulation of apoptotic process"/>
    <property type="evidence" value="ECO:0007669"/>
    <property type="project" value="InterPro"/>
</dbReference>
<dbReference type="PANTHER" id="PTHR24106">
    <property type="entry name" value="NACHT, LRR AND CARD DOMAINS-CONTAINING"/>
    <property type="match status" value="1"/>
</dbReference>
<dbReference type="Pfam" id="PF00622">
    <property type="entry name" value="SPRY"/>
    <property type="match status" value="1"/>
</dbReference>
<evidence type="ECO:0000256" key="12">
    <source>
        <dbReference type="ARBA" id="ARBA00022741"/>
    </source>
</evidence>
<feature type="region of interest" description="Disordered" evidence="21">
    <location>
        <begin position="1"/>
        <end position="44"/>
    </location>
</feature>
<feature type="region of interest" description="Disordered" evidence="21">
    <location>
        <begin position="1288"/>
        <end position="1311"/>
    </location>
</feature>
<keyword evidence="18" id="KW-1271">Inflammasome</keyword>
<evidence type="ECO:0008006" key="28">
    <source>
        <dbReference type="Google" id="ProtNLM"/>
    </source>
</evidence>
<dbReference type="InterPro" id="IPR006574">
    <property type="entry name" value="PRY"/>
</dbReference>
<dbReference type="PROSITE" id="PS50188">
    <property type="entry name" value="B302_SPRY"/>
    <property type="match status" value="1"/>
</dbReference>
<evidence type="ECO:0000256" key="1">
    <source>
        <dbReference type="ARBA" id="ARBA00004110"/>
    </source>
</evidence>
<keyword evidence="8" id="KW-1210">Necrosis</keyword>
<dbReference type="GO" id="GO:0016323">
    <property type="term" value="C:basolateral plasma membrane"/>
    <property type="evidence" value="ECO:0007669"/>
    <property type="project" value="UniProtKB-SubCell"/>
</dbReference>
<dbReference type="InterPro" id="IPR029495">
    <property type="entry name" value="NACHT-assoc"/>
</dbReference>
<name>A0AAN9HAF0_9TELE</name>
<dbReference type="PRINTS" id="PR01407">
    <property type="entry name" value="BUTYPHLNCDUF"/>
</dbReference>
<keyword evidence="16" id="KW-0472">Membrane</keyword>
<dbReference type="PROSITE" id="PS50209">
    <property type="entry name" value="CARD"/>
    <property type="match status" value="1"/>
</dbReference>
<evidence type="ECO:0000259" key="24">
    <source>
        <dbReference type="PROSITE" id="PS50837"/>
    </source>
</evidence>
<evidence type="ECO:0000256" key="19">
    <source>
        <dbReference type="ARBA" id="ARBA00023288"/>
    </source>
</evidence>
<keyword evidence="5" id="KW-1003">Cell membrane</keyword>
<dbReference type="Gene3D" id="3.80.10.10">
    <property type="entry name" value="Ribonuclease Inhibitor"/>
    <property type="match status" value="2"/>
</dbReference>
<reference evidence="26 27" key="1">
    <citation type="submission" date="2024-02" db="EMBL/GenBank/DDBJ databases">
        <title>Chromosome-level genome assembly of the Eurasian Minnow (Phoxinus phoxinus).</title>
        <authorList>
            <person name="Oriowo T.O."/>
            <person name="Martin S."/>
            <person name="Stange M."/>
            <person name="Chrysostomakis Y."/>
            <person name="Brown T."/>
            <person name="Winkler S."/>
            <person name="Kukowka S."/>
            <person name="Myers E.W."/>
            <person name="Bohne A."/>
        </authorList>
    </citation>
    <scope>NUCLEOTIDE SEQUENCE [LARGE SCALE GENOMIC DNA]</scope>
    <source>
        <strain evidence="26">ZFMK-TIS-60720</strain>
        <tissue evidence="26">Whole Organism</tissue>
    </source>
</reference>
<dbReference type="EMBL" id="JAYKXH010000006">
    <property type="protein sequence ID" value="KAK7165575.1"/>
    <property type="molecule type" value="Genomic_DNA"/>
</dbReference>
<dbReference type="InterPro" id="IPR011029">
    <property type="entry name" value="DEATH-like_dom_sf"/>
</dbReference>
<comment type="similarity">
    <text evidence="4">Belongs to the NLRP family.</text>
</comment>
<evidence type="ECO:0000256" key="18">
    <source>
        <dbReference type="ARBA" id="ARBA00023233"/>
    </source>
</evidence>
<dbReference type="FunFam" id="2.60.120.920:FF:000037">
    <property type="entry name" value="Si:dkey-191j3.2"/>
    <property type="match status" value="1"/>
</dbReference>
<dbReference type="Proteomes" id="UP001364617">
    <property type="component" value="Unassembled WGS sequence"/>
</dbReference>
<dbReference type="CDD" id="cd16040">
    <property type="entry name" value="SPRY_PRY_SNTX"/>
    <property type="match status" value="1"/>
</dbReference>
<evidence type="ECO:0000256" key="21">
    <source>
        <dbReference type="SAM" id="MobiDB-lite"/>
    </source>
</evidence>
<dbReference type="InterPro" id="IPR001870">
    <property type="entry name" value="B30.2/SPRY"/>
</dbReference>
<keyword evidence="15" id="KW-0391">Immunity</keyword>
<feature type="compositionally biased region" description="Basic and acidic residues" evidence="21">
    <location>
        <begin position="1288"/>
        <end position="1307"/>
    </location>
</feature>
<evidence type="ECO:0000256" key="2">
    <source>
        <dbReference type="ARBA" id="ARBA00004187"/>
    </source>
</evidence>
<dbReference type="Pfam" id="PF05729">
    <property type="entry name" value="NACHT"/>
    <property type="match status" value="1"/>
</dbReference>
<dbReference type="FunFam" id="3.80.10.10:FF:000336">
    <property type="entry name" value="Si:dkey-222h21.2"/>
    <property type="match status" value="1"/>
</dbReference>
<evidence type="ECO:0000256" key="7">
    <source>
        <dbReference type="ARBA" id="ARBA00022588"/>
    </source>
</evidence>
<feature type="compositionally biased region" description="Low complexity" evidence="21">
    <location>
        <begin position="14"/>
        <end position="24"/>
    </location>
</feature>
<dbReference type="SUPFAM" id="SSF52047">
    <property type="entry name" value="RNI-like"/>
    <property type="match status" value="1"/>
</dbReference>
<evidence type="ECO:0000256" key="11">
    <source>
        <dbReference type="ARBA" id="ARBA00022737"/>
    </source>
</evidence>
<dbReference type="Pfam" id="PF13553">
    <property type="entry name" value="FIIND"/>
    <property type="match status" value="1"/>
</dbReference>
<dbReference type="InterPro" id="IPR041075">
    <property type="entry name" value="NOD1/2_WH"/>
</dbReference>
<keyword evidence="11" id="KW-0677">Repeat</keyword>
<keyword evidence="17" id="KW-0564">Palmitate</keyword>
<sequence length="1469" mass="167000">MENKETRKRKRSSSPEPSSVSLKSDGSMHQPPDSGDPVTSDPSISGGGASVFCLNNTTIIVSLNSHDQPVNDELQRVKNQHKTSMKNKYERLFEGLKLQENQTLLNRIYTQVYITEGERGGVNEEHEVLQMEKTARTQHSQDTPIYCSDIFKASPEPGPEEKDQIKTVLTKGIAGIGKTVSVQKFILDWAEGKANQDVDFMFVLPFRELNLIRDHQYSLHRLLLDFHPELQDLDSKIYEECKVVFIFDGLDESRITLMFSDAQEVSDVTETSTVGVLMSNLMKGDLLPSALIWITSRPAAANQIPSKYINRLTEIQGFNEPQKEEYFRKRISDEDQASRIISHIRRARSLHIMCHIPVFCWISSTVLQKLLEEDLSAEIPQTLTEMYIHFLLIQINMRNQKYEERDPEKLLQSNREVIVKLAEVAFKQLMKGNVMFYEEDLIESGIDVTDASVYSGICTEIFKEESVIHQRKVYSFIHLSVQEFLAAFYVFYSHVIKNKEPLYELNFYSFYEDCEYDSDSENGSDEDSLYNLLTSAVDKAIGSENGRLDLFLRFLLGVSLESNQRLLQDLLTHTENSSEDIRSTTQYIQQKIKDPYIYYLSPNQSIEDEIIDDVDEVYLSADQSINLFLCLLEVKDQTLSREIQEFVKSDKHSEEKLSPSQCSTIAYMLQISEEALDELNIKKYNTSDEGRRRLLPAVINCRKALLVGCNLTGQDCEIVSSALQSSNCVLRELDLSNNGLQDSGVKLLSDGLKSPKCQLQILRLSGCMVTGEGCGYVSLALSSNPSHLRDLDLSNNDLQDSGVKIISEGLKRPNCKLQILRLSGCMVTEEGCGYVCSALSSNLSHLRELDLSYNHPGESGIKLLSDKLKDPNCSLQILNMDHCGEFRITAGLHKYACDLTLDPNTAHTQLILSDENRTVTCVLEHQPYPDHPERFNGVHQVLCGESLTGRCYWEAEWSRDAGLSVSYKGVSRKGGRDCEFAYNDKSWSMWCSDIGFFVWHNNNWTLIPAGPSSSKRAGVCVDVSAGTLSFYSVSDTHTLTHLHTFNTTFTEPLYAGFKVDPGSSVSLCDIKHRPERNNSDTHTAGCSELKPSGLDIPPPLNCQSCVHIADPDHWLQIEPSACTDEGGSKFRVSTDPGRYECVRTRMRWVCDRVVTLQYRTVDGLFLNAELERLKCNRIGPVIDVTVISGKLEEVHLPHYACLAESDPSLKDAVKVLTVKDEGITTEPVQLTRFHAKIAQPSFSITTLIISWIMRVEEHCDLLLYMRSKDPLILHLYFFPVDDRAKEKVEKNEKRNDPIEHPRPDRPFRMKTPHKLAVPGATIHPIEGITLRRETDPNFFKVKTRLENDLQMTLIREEDQKTVWTATIEKDELDLIRPKRDEPHLNSVASKARYFDSHWADIVQGVTNIQIIADKLCQQKLIHEEQYSEITQSLTSQESMRKICDIIRKHRDPVKAEFISVLQEEKLYHF</sequence>
<dbReference type="InterPro" id="IPR027417">
    <property type="entry name" value="P-loop_NTPase"/>
</dbReference>
<dbReference type="Pfam" id="PF17776">
    <property type="entry name" value="NLRC4_HD2"/>
    <property type="match status" value="1"/>
</dbReference>
<dbReference type="InterPro" id="IPR025307">
    <property type="entry name" value="FIIND_dom"/>
</dbReference>
<dbReference type="Pfam" id="PF23679">
    <property type="entry name" value="UPA-FIIND"/>
    <property type="match status" value="1"/>
</dbReference>
<dbReference type="SUPFAM" id="SSF49899">
    <property type="entry name" value="Concanavalin A-like lectins/glucanases"/>
    <property type="match status" value="1"/>
</dbReference>
<feature type="domain" description="CARD" evidence="23">
    <location>
        <begin position="1386"/>
        <end position="1469"/>
    </location>
</feature>
<dbReference type="SMART" id="SM00589">
    <property type="entry name" value="PRY"/>
    <property type="match status" value="1"/>
</dbReference>
<feature type="compositionally biased region" description="Basic residues" evidence="21">
    <location>
        <begin position="1"/>
        <end position="12"/>
    </location>
</feature>
<dbReference type="SUPFAM" id="SSF47986">
    <property type="entry name" value="DEATH domain"/>
    <property type="match status" value="1"/>
</dbReference>
<evidence type="ECO:0000256" key="20">
    <source>
        <dbReference type="ARBA" id="ARBA00038296"/>
    </source>
</evidence>
<dbReference type="InterPro" id="IPR007111">
    <property type="entry name" value="NACHT_NTPase"/>
</dbReference>